<feature type="domain" description="SecA DEAD-like N-terminal" evidence="1">
    <location>
        <begin position="5"/>
        <end position="42"/>
    </location>
</feature>
<gene>
    <name evidence="2" type="ORF">SJI18_17585</name>
</gene>
<dbReference type="Proteomes" id="UP001498469">
    <property type="component" value="Unassembled WGS sequence"/>
</dbReference>
<reference evidence="2 3" key="1">
    <citation type="submission" date="2023-11" db="EMBL/GenBank/DDBJ databases">
        <title>Draft genome sequence of a psychrophilic Clostridium strain from permafrost water brine.</title>
        <authorList>
            <person name="Shcherbakova V.A."/>
            <person name="Trubitsyn V.E."/>
            <person name="Zakharyuk A.G."/>
        </authorList>
    </citation>
    <scope>NUCLEOTIDE SEQUENCE [LARGE SCALE GENOMIC DNA]</scope>
    <source>
        <strain evidence="2 3">14F</strain>
    </source>
</reference>
<protein>
    <recommendedName>
        <fullName evidence="1">SecA DEAD-like N-terminal domain-containing protein</fullName>
    </recommendedName>
</protein>
<comment type="caution">
    <text evidence="2">The sequence shown here is derived from an EMBL/GenBank/DDBJ whole genome shotgun (WGS) entry which is preliminary data.</text>
</comment>
<keyword evidence="3" id="KW-1185">Reference proteome</keyword>
<dbReference type="SUPFAM" id="SSF52540">
    <property type="entry name" value="P-loop containing nucleoside triphosphate hydrolases"/>
    <property type="match status" value="1"/>
</dbReference>
<name>A0ABU7URW0_9CLOT</name>
<accession>A0ABU7URW0</accession>
<evidence type="ECO:0000313" key="2">
    <source>
        <dbReference type="EMBL" id="MEF2114107.1"/>
    </source>
</evidence>
<dbReference type="Gene3D" id="3.40.50.300">
    <property type="entry name" value="P-loop containing nucleotide triphosphate hydrolases"/>
    <property type="match status" value="1"/>
</dbReference>
<evidence type="ECO:0000259" key="1">
    <source>
        <dbReference type="Pfam" id="PF07517"/>
    </source>
</evidence>
<dbReference type="InterPro" id="IPR011115">
    <property type="entry name" value="SecA_DEAD"/>
</dbReference>
<evidence type="ECO:0000313" key="3">
    <source>
        <dbReference type="Proteomes" id="UP001498469"/>
    </source>
</evidence>
<dbReference type="RefSeq" id="WP_331702786.1">
    <property type="nucleotide sequence ID" value="NZ_JAZHFS010000019.1"/>
</dbReference>
<sequence length="72" mass="8204">MFSEAEAYGEQINAGIAMHKGKFIEMQTGEGKTLAAVFPAYQLNKVIELFIRVFKKFKGRTSTLNLRYNKNN</sequence>
<organism evidence="2 3">
    <name type="scientific">Clostridium frigoriphilum</name>
    <dbReference type="NCBI Taxonomy" id="443253"/>
    <lineage>
        <taxon>Bacteria</taxon>
        <taxon>Bacillati</taxon>
        <taxon>Bacillota</taxon>
        <taxon>Clostridia</taxon>
        <taxon>Eubacteriales</taxon>
        <taxon>Clostridiaceae</taxon>
        <taxon>Clostridium</taxon>
    </lineage>
</organism>
<dbReference type="EMBL" id="JAZHFS010000019">
    <property type="protein sequence ID" value="MEF2114107.1"/>
    <property type="molecule type" value="Genomic_DNA"/>
</dbReference>
<proteinExistence type="predicted"/>
<dbReference type="InterPro" id="IPR027417">
    <property type="entry name" value="P-loop_NTPase"/>
</dbReference>
<dbReference type="Pfam" id="PF07517">
    <property type="entry name" value="SecA_DEAD"/>
    <property type="match status" value="1"/>
</dbReference>